<evidence type="ECO:0000256" key="1">
    <source>
        <dbReference type="ARBA" id="ARBA00005854"/>
    </source>
</evidence>
<dbReference type="OrthoDB" id="298012at2759"/>
<gene>
    <name evidence="7" type="ORF">NA57DRAFT_30262</name>
</gene>
<dbReference type="Pfam" id="PF02826">
    <property type="entry name" value="2-Hacid_dh_C"/>
    <property type="match status" value="1"/>
</dbReference>
<dbReference type="PANTHER" id="PTHR43761:SF1">
    <property type="entry name" value="D-ISOMER SPECIFIC 2-HYDROXYACID DEHYDROGENASE CATALYTIC DOMAIN-CONTAINING PROTEIN-RELATED"/>
    <property type="match status" value="1"/>
</dbReference>
<dbReference type="EMBL" id="ML978121">
    <property type="protein sequence ID" value="KAF2104476.1"/>
    <property type="molecule type" value="Genomic_DNA"/>
</dbReference>
<keyword evidence="2 4" id="KW-0560">Oxidoreductase</keyword>
<proteinExistence type="inferred from homology"/>
<dbReference type="SUPFAM" id="SSF52283">
    <property type="entry name" value="Formate/glycerate dehydrogenase catalytic domain-like"/>
    <property type="match status" value="1"/>
</dbReference>
<dbReference type="InterPro" id="IPR006139">
    <property type="entry name" value="D-isomer_2_OHA_DH_cat_dom"/>
</dbReference>
<evidence type="ECO:0000256" key="3">
    <source>
        <dbReference type="ARBA" id="ARBA00023027"/>
    </source>
</evidence>
<feature type="domain" description="D-isomer specific 2-hydroxyacid dehydrogenase catalytic" evidence="5">
    <location>
        <begin position="16"/>
        <end position="318"/>
    </location>
</feature>
<dbReference type="PANTHER" id="PTHR43761">
    <property type="entry name" value="D-ISOMER SPECIFIC 2-HYDROXYACID DEHYDROGENASE FAMILY PROTEIN (AFU_ORTHOLOGUE AFUA_1G13630)"/>
    <property type="match status" value="1"/>
</dbReference>
<sequence>MSTTNGIPSKKQHNIYLLEKFPPEAVHHCQNLFQTVLHDDPEIQNWQQNADAILVREKLITADDIVRAPRLRAIGKQGVGIDIIDQDACAKRGIPILNTPGANAQAVAELVLSLTMGVARQLRMITVNQAAGLEVRKEHCVGTLIEGKAIGIIGMGAIGTRVARMFQGAFGSAVYACDPFAPADAWGDIPHTRVKDFEEMLPHVDILTVHVPLDSKTRGMFSMPQFRRMKPNAILINCARGGIVSDDDLKEALSQGLIGGAGLDCHEEEPPMLARYGDLWATGKVISTPHIGAATAETRVRTATTAIDRVYTFLSSQSVKL</sequence>
<organism evidence="7 8">
    <name type="scientific">Rhizodiscina lignyota</name>
    <dbReference type="NCBI Taxonomy" id="1504668"/>
    <lineage>
        <taxon>Eukaryota</taxon>
        <taxon>Fungi</taxon>
        <taxon>Dikarya</taxon>
        <taxon>Ascomycota</taxon>
        <taxon>Pezizomycotina</taxon>
        <taxon>Dothideomycetes</taxon>
        <taxon>Pleosporomycetidae</taxon>
        <taxon>Aulographales</taxon>
        <taxon>Rhizodiscinaceae</taxon>
        <taxon>Rhizodiscina</taxon>
    </lineage>
</organism>
<name>A0A9P4IUE8_9PEZI</name>
<evidence type="ECO:0000256" key="4">
    <source>
        <dbReference type="RuleBase" id="RU003719"/>
    </source>
</evidence>
<dbReference type="GO" id="GO:0016616">
    <property type="term" value="F:oxidoreductase activity, acting on the CH-OH group of donors, NAD or NADP as acceptor"/>
    <property type="evidence" value="ECO:0007669"/>
    <property type="project" value="InterPro"/>
</dbReference>
<comment type="caution">
    <text evidence="7">The sequence shown here is derived from an EMBL/GenBank/DDBJ whole genome shotgun (WGS) entry which is preliminary data.</text>
</comment>
<dbReference type="InterPro" id="IPR029752">
    <property type="entry name" value="D-isomer_DH_CS1"/>
</dbReference>
<evidence type="ECO:0000256" key="2">
    <source>
        <dbReference type="ARBA" id="ARBA00023002"/>
    </source>
</evidence>
<dbReference type="SUPFAM" id="SSF51735">
    <property type="entry name" value="NAD(P)-binding Rossmann-fold domains"/>
    <property type="match status" value="1"/>
</dbReference>
<dbReference type="PROSITE" id="PS00065">
    <property type="entry name" value="D_2_HYDROXYACID_DH_1"/>
    <property type="match status" value="1"/>
</dbReference>
<dbReference type="Pfam" id="PF00389">
    <property type="entry name" value="2-Hacid_dh"/>
    <property type="match status" value="1"/>
</dbReference>
<keyword evidence="3" id="KW-0520">NAD</keyword>
<evidence type="ECO:0000259" key="6">
    <source>
        <dbReference type="Pfam" id="PF02826"/>
    </source>
</evidence>
<dbReference type="AlphaFoldDB" id="A0A9P4IUE8"/>
<evidence type="ECO:0008006" key="9">
    <source>
        <dbReference type="Google" id="ProtNLM"/>
    </source>
</evidence>
<evidence type="ECO:0000313" key="7">
    <source>
        <dbReference type="EMBL" id="KAF2104476.1"/>
    </source>
</evidence>
<dbReference type="InterPro" id="IPR006140">
    <property type="entry name" value="D-isomer_DH_NAD-bd"/>
</dbReference>
<dbReference type="Proteomes" id="UP000799772">
    <property type="component" value="Unassembled WGS sequence"/>
</dbReference>
<feature type="domain" description="D-isomer specific 2-hydroxyacid dehydrogenase NAD-binding" evidence="6">
    <location>
        <begin position="113"/>
        <end position="292"/>
    </location>
</feature>
<reference evidence="7" key="1">
    <citation type="journal article" date="2020" name="Stud. Mycol.">
        <title>101 Dothideomycetes genomes: a test case for predicting lifestyles and emergence of pathogens.</title>
        <authorList>
            <person name="Haridas S."/>
            <person name="Albert R."/>
            <person name="Binder M."/>
            <person name="Bloem J."/>
            <person name="Labutti K."/>
            <person name="Salamov A."/>
            <person name="Andreopoulos B."/>
            <person name="Baker S."/>
            <person name="Barry K."/>
            <person name="Bills G."/>
            <person name="Bluhm B."/>
            <person name="Cannon C."/>
            <person name="Castanera R."/>
            <person name="Culley D."/>
            <person name="Daum C."/>
            <person name="Ezra D."/>
            <person name="Gonzalez J."/>
            <person name="Henrissat B."/>
            <person name="Kuo A."/>
            <person name="Liang C."/>
            <person name="Lipzen A."/>
            <person name="Lutzoni F."/>
            <person name="Magnuson J."/>
            <person name="Mondo S."/>
            <person name="Nolan M."/>
            <person name="Ohm R."/>
            <person name="Pangilinan J."/>
            <person name="Park H.-J."/>
            <person name="Ramirez L."/>
            <person name="Alfaro M."/>
            <person name="Sun H."/>
            <person name="Tritt A."/>
            <person name="Yoshinaga Y."/>
            <person name="Zwiers L.-H."/>
            <person name="Turgeon B."/>
            <person name="Goodwin S."/>
            <person name="Spatafora J."/>
            <person name="Crous P."/>
            <person name="Grigoriev I."/>
        </authorList>
    </citation>
    <scope>NUCLEOTIDE SEQUENCE</scope>
    <source>
        <strain evidence="7">CBS 133067</strain>
    </source>
</reference>
<dbReference type="InterPro" id="IPR036291">
    <property type="entry name" value="NAD(P)-bd_dom_sf"/>
</dbReference>
<dbReference type="Gene3D" id="3.40.50.720">
    <property type="entry name" value="NAD(P)-binding Rossmann-like Domain"/>
    <property type="match status" value="2"/>
</dbReference>
<dbReference type="InterPro" id="IPR050418">
    <property type="entry name" value="D-iso_2-hydroxyacid_DH_PdxB"/>
</dbReference>
<comment type="similarity">
    <text evidence="1 4">Belongs to the D-isomer specific 2-hydroxyacid dehydrogenase family.</text>
</comment>
<evidence type="ECO:0000313" key="8">
    <source>
        <dbReference type="Proteomes" id="UP000799772"/>
    </source>
</evidence>
<keyword evidence="8" id="KW-1185">Reference proteome</keyword>
<evidence type="ECO:0000259" key="5">
    <source>
        <dbReference type="Pfam" id="PF00389"/>
    </source>
</evidence>
<dbReference type="GO" id="GO:0051287">
    <property type="term" value="F:NAD binding"/>
    <property type="evidence" value="ECO:0007669"/>
    <property type="project" value="InterPro"/>
</dbReference>
<protein>
    <recommendedName>
        <fullName evidence="9">D-3-phosphoglycerate dehydrogenase</fullName>
    </recommendedName>
</protein>
<accession>A0A9P4IUE8</accession>